<dbReference type="PANTHER" id="PTHR44591">
    <property type="entry name" value="STRESS RESPONSE REGULATOR PROTEIN 1"/>
    <property type="match status" value="1"/>
</dbReference>
<feature type="domain" description="Response regulatory" evidence="2">
    <location>
        <begin position="7"/>
        <end position="121"/>
    </location>
</feature>
<evidence type="ECO:0000256" key="1">
    <source>
        <dbReference type="ARBA" id="ARBA00022553"/>
    </source>
</evidence>
<dbReference type="InterPro" id="IPR017850">
    <property type="entry name" value="Alkaline_phosphatase_core_sf"/>
</dbReference>
<dbReference type="AlphaFoldDB" id="A0A381U1I1"/>
<accession>A0A381U1I1</accession>
<proteinExistence type="predicted"/>
<dbReference type="SMART" id="SM00448">
    <property type="entry name" value="REC"/>
    <property type="match status" value="1"/>
</dbReference>
<name>A0A381U1I1_9ZZZZ</name>
<dbReference type="InterPro" id="IPR050595">
    <property type="entry name" value="Bact_response_regulator"/>
</dbReference>
<keyword evidence="1" id="KW-0597">Phosphoprotein</keyword>
<dbReference type="Pfam" id="PF00072">
    <property type="entry name" value="Response_reg"/>
    <property type="match status" value="1"/>
</dbReference>
<dbReference type="CDD" id="cd00156">
    <property type="entry name" value="REC"/>
    <property type="match status" value="1"/>
</dbReference>
<reference evidence="3" key="1">
    <citation type="submission" date="2018-05" db="EMBL/GenBank/DDBJ databases">
        <authorList>
            <person name="Lanie J.A."/>
            <person name="Ng W.-L."/>
            <person name="Kazmierczak K.M."/>
            <person name="Andrzejewski T.M."/>
            <person name="Davidsen T.M."/>
            <person name="Wayne K.J."/>
            <person name="Tettelin H."/>
            <person name="Glass J.I."/>
            <person name="Rusch D."/>
            <person name="Podicherti R."/>
            <person name="Tsui H.-C.T."/>
            <person name="Winkler M.E."/>
        </authorList>
    </citation>
    <scope>NUCLEOTIDE SEQUENCE</scope>
</reference>
<organism evidence="3">
    <name type="scientific">marine metagenome</name>
    <dbReference type="NCBI Taxonomy" id="408172"/>
    <lineage>
        <taxon>unclassified sequences</taxon>
        <taxon>metagenomes</taxon>
        <taxon>ecological metagenomes</taxon>
    </lineage>
</organism>
<evidence type="ECO:0000313" key="3">
    <source>
        <dbReference type="EMBL" id="SVA21601.1"/>
    </source>
</evidence>
<protein>
    <recommendedName>
        <fullName evidence="2">Response regulatory domain-containing protein</fullName>
    </recommendedName>
</protein>
<dbReference type="InterPro" id="IPR011006">
    <property type="entry name" value="CheY-like_superfamily"/>
</dbReference>
<dbReference type="SUPFAM" id="SSF52172">
    <property type="entry name" value="CheY-like"/>
    <property type="match status" value="1"/>
</dbReference>
<gene>
    <name evidence="3" type="ORF">METZ01_LOCUS74455</name>
</gene>
<dbReference type="PANTHER" id="PTHR44591:SF3">
    <property type="entry name" value="RESPONSE REGULATORY DOMAIN-CONTAINING PROTEIN"/>
    <property type="match status" value="1"/>
</dbReference>
<dbReference type="InterPro" id="IPR001789">
    <property type="entry name" value="Sig_transdc_resp-reg_receiver"/>
</dbReference>
<dbReference type="GO" id="GO:0000160">
    <property type="term" value="P:phosphorelay signal transduction system"/>
    <property type="evidence" value="ECO:0007669"/>
    <property type="project" value="InterPro"/>
</dbReference>
<dbReference type="Gene3D" id="3.40.50.2300">
    <property type="match status" value="1"/>
</dbReference>
<dbReference type="SUPFAM" id="SSF53649">
    <property type="entry name" value="Alkaline phosphatase-like"/>
    <property type="match status" value="1"/>
</dbReference>
<dbReference type="PROSITE" id="PS50110">
    <property type="entry name" value="RESPONSE_REGULATORY"/>
    <property type="match status" value="1"/>
</dbReference>
<evidence type="ECO:0000259" key="2">
    <source>
        <dbReference type="PROSITE" id="PS50110"/>
    </source>
</evidence>
<dbReference type="Pfam" id="PF08665">
    <property type="entry name" value="PglZ"/>
    <property type="match status" value="1"/>
</dbReference>
<dbReference type="EMBL" id="UINC01005481">
    <property type="protein sequence ID" value="SVA21601.1"/>
    <property type="molecule type" value="Genomic_DNA"/>
</dbReference>
<dbReference type="Gene3D" id="3.40.720.10">
    <property type="entry name" value="Alkaline Phosphatase, subunit A"/>
    <property type="match status" value="1"/>
</dbReference>
<sequence>MEKSRGKILWIDDEIDLLKPHILFLKEKGYSIATCSNGRDGISQSKDKIFDLVLLDQFMPGLDGMDTLREIKGNNPALPVIMITKSEEEWLMDEAISEKIAHFLIKPINPNQIFIACKQVLEDSKIRGEKTTSGYLQEFQKIEKNIEDASTFENWWKIYYRLVKWQLDFEEQKEESLNQILNEQIQTGNRKFTQFVENNYKSWLSGQDRPILSSDIFQNSVQPLLENNEKVCLLVMDAMRLDQFMALYPLLAENYSIQIKSSCSILPTATPFSRNAIFSGLLPDAFCQKYPKQIETMSIDKGSLNQLEEEFLIGQLKRLGLDNKSLHYHKIWKVDEGQKFQSRVSQYINYELLAIVVNFVDQLAHRRSESDVLKEMVPDEAGYRQAVKGWYKNSWIRAVLTELGSAGFKVVMTSDHGSKMVNRSTMVAADKYSSTGIRYKHGRNINASQKSAMDIRELNSYHLPALGHHINYLLAKDDYYFLYPNEQRKYKNMLKGSFQHGGISMEEMMVPVLIMDPK</sequence>